<comment type="caution">
    <text evidence="2">The sequence shown here is derived from an EMBL/GenBank/DDBJ whole genome shotgun (WGS) entry which is preliminary data.</text>
</comment>
<protein>
    <submittedName>
        <fullName evidence="2">Uncharacterized protein</fullName>
    </submittedName>
</protein>
<organism evidence="2 3">
    <name type="scientific">Clonostachys byssicola</name>
    <dbReference type="NCBI Taxonomy" id="160290"/>
    <lineage>
        <taxon>Eukaryota</taxon>
        <taxon>Fungi</taxon>
        <taxon>Dikarya</taxon>
        <taxon>Ascomycota</taxon>
        <taxon>Pezizomycotina</taxon>
        <taxon>Sordariomycetes</taxon>
        <taxon>Hypocreomycetidae</taxon>
        <taxon>Hypocreales</taxon>
        <taxon>Bionectriaceae</taxon>
        <taxon>Clonostachys</taxon>
    </lineage>
</organism>
<dbReference type="EMBL" id="CABFNO020001297">
    <property type="protein sequence ID" value="CAG9977439.1"/>
    <property type="molecule type" value="Genomic_DNA"/>
</dbReference>
<reference evidence="2" key="1">
    <citation type="submission" date="2021-10" db="EMBL/GenBank/DDBJ databases">
        <authorList>
            <person name="Piombo E."/>
        </authorList>
    </citation>
    <scope>NUCLEOTIDE SEQUENCE</scope>
</reference>
<dbReference type="AlphaFoldDB" id="A0A9N9U018"/>
<keyword evidence="3" id="KW-1185">Reference proteome</keyword>
<accession>A0A9N9U018</accession>
<proteinExistence type="predicted"/>
<evidence type="ECO:0000313" key="2">
    <source>
        <dbReference type="EMBL" id="CAG9977439.1"/>
    </source>
</evidence>
<gene>
    <name evidence="2" type="ORF">CBYS24578_00018543</name>
</gene>
<feature type="compositionally biased region" description="Basic and acidic residues" evidence="1">
    <location>
        <begin position="42"/>
        <end position="54"/>
    </location>
</feature>
<dbReference type="Proteomes" id="UP000754883">
    <property type="component" value="Unassembled WGS sequence"/>
</dbReference>
<feature type="region of interest" description="Disordered" evidence="1">
    <location>
        <begin position="1"/>
        <end position="67"/>
    </location>
</feature>
<name>A0A9N9U018_9HYPO</name>
<feature type="compositionally biased region" description="Basic and acidic residues" evidence="1">
    <location>
        <begin position="10"/>
        <end position="22"/>
    </location>
</feature>
<evidence type="ECO:0000313" key="3">
    <source>
        <dbReference type="Proteomes" id="UP000754883"/>
    </source>
</evidence>
<evidence type="ECO:0000256" key="1">
    <source>
        <dbReference type="SAM" id="MobiDB-lite"/>
    </source>
</evidence>
<sequence>MAGVTSVPADHQDELAEKDQKRRPGQGDGSSSQDILPTVAEGDLRKSHDLEKQQESLPGEEFMPQDVADMTTEQVSDKGFAPWIFVLSAHLAIMDSW</sequence>